<dbReference type="Proteomes" id="UP000053820">
    <property type="component" value="Unassembled WGS sequence"/>
</dbReference>
<organism evidence="2 3">
    <name type="scientific">Hydnomerulius pinastri MD-312</name>
    <dbReference type="NCBI Taxonomy" id="994086"/>
    <lineage>
        <taxon>Eukaryota</taxon>
        <taxon>Fungi</taxon>
        <taxon>Dikarya</taxon>
        <taxon>Basidiomycota</taxon>
        <taxon>Agaricomycotina</taxon>
        <taxon>Agaricomycetes</taxon>
        <taxon>Agaricomycetidae</taxon>
        <taxon>Boletales</taxon>
        <taxon>Boletales incertae sedis</taxon>
        <taxon>Leucogyrophana</taxon>
    </lineage>
</organism>
<sequence length="1233" mass="134285">MPNDADPQSVVSLLIKSELQYDYDAQVSPFAGDSLSVMSMTVSRDKERYLNVYYIQGNSIFNAYQTHNNLPTGSPPWSVENTRFESTNATPTLVRSLGLIGPGRADWISAVSTTNDIYLLDTSKKYPSWQKLPLLDPDNAAQNADILDVRLYLASDTIPYISVLTMDNRMFLLSSDSLNYDGWYEDTSVNDLFGSGALAFASSGAFARQFNSTTFGYLIAGAEGTSGLTILTGTPYTSHGFISNKVTVDPGTSYGSVWIASMPAFTAPSYPLLFAVDNAFNAYYFQVKDAKGAKFLKVPIFSGIKVKELTASFRTNKDPTSGAVSMWAEVFAMDASGTTYHMESLADNLVQLKNGHYTVQEWGSYSPLSSGATAIAGAVSYDGMAYMVEYGQSESAVKVRTQDPTTTDWKINAVALPAPLATSTQAQVTKQHAYYIEATVVDGNRIPIPGRAAVVSSSQHAVININGHVKSIDSVHTTTALTNGAGQISFTLLAEGSLSIPVFSLWAEGMDINHVVDVKPNGPIQSRLVNMTLQEARQARNQDDPNQPLLFPTNEYTDDDVNTALTAMKNSLKITDPTFTSERNYALHAIDHTSFARKYLHPITHSAVARTRLRTARSLAHISGRADFGVEITFYPKLHVRTFNPGDGPSDKFSEFSLWSKFTGSLGDLWNGVKNGAHQVVNAVIDTIKDGVSAAIKFIKDGAQYIWNGIVHVVEMGFHLVDIVFNSVKKAFKAVFGWLGLLFEMGSINRSADKFKQVLLDFPNFAQAFFGTTLPNVTLGSGTQVKAWLTTAFDSVENLLGGKTVGQYADPGLLPRGGSYKLQDAASQFGSSDGQSVLDSLPSSALWLINKIFNAAGGGNAGQITFSKSLRNFNALWDKFWAQLEAVGLQVDLKQAASDLYKSFTDFRLRSVFDGTCWVDLLKVVKDVVFLMIDVYEGLAIAVENLIAEAINFFVDLLNLPLDLPVISPIFKAFTGHDFTVINMVAYIVAVPFTFMYKLITGSKPFENSVQLSSAGKPEGDVLLSTSQSLNIAKGVVMILRTYYLTAVSTVQEEGDIWLTSWMGFENDIFPPFLARIINGISFCVPIICFGLAGYPTLDNPSVGSIVGWGAELIPAGLILFHVIRSCGVSTVSQNSKLGDIVVYYVGVGKLCLAIYETITLPSPFFDIQSSTSNDALIASYWFKPWPNFAQPLRLIAMEMDPVDAQWIVAAQVVIKQVCGLGEAVSFIVANST</sequence>
<evidence type="ECO:0000313" key="3">
    <source>
        <dbReference type="Proteomes" id="UP000053820"/>
    </source>
</evidence>
<evidence type="ECO:0000313" key="2">
    <source>
        <dbReference type="EMBL" id="KIJ63958.1"/>
    </source>
</evidence>
<proteinExistence type="predicted"/>
<keyword evidence="1" id="KW-0472">Membrane</keyword>
<name>A0A0C9W8Q8_9AGAM</name>
<dbReference type="OrthoDB" id="3353914at2759"/>
<gene>
    <name evidence="2" type="ORF">HYDPIDRAFT_28855</name>
</gene>
<protein>
    <submittedName>
        <fullName evidence="2">Uncharacterized protein</fullName>
    </submittedName>
</protein>
<accession>A0A0C9W8Q8</accession>
<evidence type="ECO:0000256" key="1">
    <source>
        <dbReference type="SAM" id="Phobius"/>
    </source>
</evidence>
<feature type="transmembrane region" description="Helical" evidence="1">
    <location>
        <begin position="1073"/>
        <end position="1094"/>
    </location>
</feature>
<dbReference type="EMBL" id="KN839848">
    <property type="protein sequence ID" value="KIJ63958.1"/>
    <property type="molecule type" value="Genomic_DNA"/>
</dbReference>
<feature type="transmembrane region" description="Helical" evidence="1">
    <location>
        <begin position="1106"/>
        <end position="1124"/>
    </location>
</feature>
<dbReference type="AlphaFoldDB" id="A0A0C9W8Q8"/>
<keyword evidence="3" id="KW-1185">Reference proteome</keyword>
<keyword evidence="1" id="KW-0812">Transmembrane</keyword>
<keyword evidence="1" id="KW-1133">Transmembrane helix</keyword>
<reference evidence="2 3" key="1">
    <citation type="submission" date="2014-04" db="EMBL/GenBank/DDBJ databases">
        <title>Evolutionary Origins and Diversification of the Mycorrhizal Mutualists.</title>
        <authorList>
            <consortium name="DOE Joint Genome Institute"/>
            <consortium name="Mycorrhizal Genomics Consortium"/>
            <person name="Kohler A."/>
            <person name="Kuo A."/>
            <person name="Nagy L.G."/>
            <person name="Floudas D."/>
            <person name="Copeland A."/>
            <person name="Barry K.W."/>
            <person name="Cichocki N."/>
            <person name="Veneault-Fourrey C."/>
            <person name="LaButti K."/>
            <person name="Lindquist E.A."/>
            <person name="Lipzen A."/>
            <person name="Lundell T."/>
            <person name="Morin E."/>
            <person name="Murat C."/>
            <person name="Riley R."/>
            <person name="Ohm R."/>
            <person name="Sun H."/>
            <person name="Tunlid A."/>
            <person name="Henrissat B."/>
            <person name="Grigoriev I.V."/>
            <person name="Hibbett D.S."/>
            <person name="Martin F."/>
        </authorList>
    </citation>
    <scope>NUCLEOTIDE SEQUENCE [LARGE SCALE GENOMIC DNA]</scope>
    <source>
        <strain evidence="2 3">MD-312</strain>
    </source>
</reference>
<dbReference type="HOGENOM" id="CLU_267463_0_0_1"/>
<feature type="transmembrane region" description="Helical" evidence="1">
    <location>
        <begin position="979"/>
        <end position="1000"/>
    </location>
</feature>